<name>F0ZZJ1_DICPU</name>
<organism evidence="5 6">
    <name type="scientific">Dictyostelium purpureum</name>
    <name type="common">Slime mold</name>
    <dbReference type="NCBI Taxonomy" id="5786"/>
    <lineage>
        <taxon>Eukaryota</taxon>
        <taxon>Amoebozoa</taxon>
        <taxon>Evosea</taxon>
        <taxon>Eumycetozoa</taxon>
        <taxon>Dictyostelia</taxon>
        <taxon>Dictyosteliales</taxon>
        <taxon>Dictyosteliaceae</taxon>
        <taxon>Dictyostelium</taxon>
    </lineage>
</organism>
<comment type="similarity">
    <text evidence="1">Belongs to the RMD1/sif2 family.</text>
</comment>
<dbReference type="OrthoDB" id="21494at2759"/>
<sequence>MGGPPSNKKVSSFCLSESIDLMGCFELLESKGFKPQPYKNFFFFFIKKSNQTVTTASVQSRSRENSPKLMSSPPPNEIEMDKIDTHSNINNINVPTVSPNNLYGFSLDRQPTNPTNQYLHPNFYPHLQHNQQHQQHNQFYPAPKSPINSATPNSTPTSQLKLEEFEKNHSLVVVYEYGVVVSWDLPQHLQVRTLNLFENFLHNPLSTKLVDEMTFEKGIDETCIFKDQIFLSDYNYDTKLCISHSLSQSIRVSLLEEHLNKILYLTKNIPSQLVKKGTVGISHPQLGVVVGGVFKIKKSITKNSTLFKSVTSNYFSQNPTNKQVYNLTSNYLEIKERSHSINNNISSINDMVSVCRSELETKSSYRLEMTVIILIFFELLFMILQFIYSIK</sequence>
<keyword evidence="3" id="KW-1133">Transmembrane helix</keyword>
<evidence type="ECO:0000313" key="6">
    <source>
        <dbReference type="Proteomes" id="UP000001064"/>
    </source>
</evidence>
<dbReference type="Proteomes" id="UP000001064">
    <property type="component" value="Unassembled WGS sequence"/>
</dbReference>
<evidence type="ECO:0000313" key="5">
    <source>
        <dbReference type="EMBL" id="EGC30629.1"/>
    </source>
</evidence>
<dbReference type="OMA" id="SIDLMGC"/>
<proteinExistence type="inferred from homology"/>
<dbReference type="RefSeq" id="XP_003292835.1">
    <property type="nucleotide sequence ID" value="XM_003292787.1"/>
</dbReference>
<accession>F0ZZJ1</accession>
<dbReference type="GO" id="GO:0005739">
    <property type="term" value="C:mitochondrion"/>
    <property type="evidence" value="ECO:0007669"/>
    <property type="project" value="UniProtKB-ARBA"/>
</dbReference>
<keyword evidence="3" id="KW-0472">Membrane</keyword>
<dbReference type="GeneID" id="10509026"/>
<dbReference type="eggNOG" id="KOG2861">
    <property type="taxonomic scope" value="Eukaryota"/>
</dbReference>
<dbReference type="InterPro" id="IPR051624">
    <property type="entry name" value="RMD1/Sad1-interacting"/>
</dbReference>
<feature type="domain" description="DUF155" evidence="4">
    <location>
        <begin position="172"/>
        <end position="342"/>
    </location>
</feature>
<evidence type="ECO:0000259" key="4">
    <source>
        <dbReference type="Pfam" id="PF02582"/>
    </source>
</evidence>
<reference evidence="6" key="1">
    <citation type="journal article" date="2011" name="Genome Biol.">
        <title>Comparative genomics of the social amoebae Dictyostelium discoideum and Dictyostelium purpureum.</title>
        <authorList>
            <consortium name="US DOE Joint Genome Institute (JGI-PGF)"/>
            <person name="Sucgang R."/>
            <person name="Kuo A."/>
            <person name="Tian X."/>
            <person name="Salerno W."/>
            <person name="Parikh A."/>
            <person name="Feasley C.L."/>
            <person name="Dalin E."/>
            <person name="Tu H."/>
            <person name="Huang E."/>
            <person name="Barry K."/>
            <person name="Lindquist E."/>
            <person name="Shapiro H."/>
            <person name="Bruce D."/>
            <person name="Schmutz J."/>
            <person name="Salamov A."/>
            <person name="Fey P."/>
            <person name="Gaudet P."/>
            <person name="Anjard C."/>
            <person name="Babu M.M."/>
            <person name="Basu S."/>
            <person name="Bushmanova Y."/>
            <person name="van der Wel H."/>
            <person name="Katoh-Kurasawa M."/>
            <person name="Dinh C."/>
            <person name="Coutinho P.M."/>
            <person name="Saito T."/>
            <person name="Elias M."/>
            <person name="Schaap P."/>
            <person name="Kay R.R."/>
            <person name="Henrissat B."/>
            <person name="Eichinger L."/>
            <person name="Rivero F."/>
            <person name="Putnam N.H."/>
            <person name="West C.M."/>
            <person name="Loomis W.F."/>
            <person name="Chisholm R.L."/>
            <person name="Shaulsky G."/>
            <person name="Strassmann J.E."/>
            <person name="Queller D.C."/>
            <person name="Kuspa A."/>
            <person name="Grigoriev I.V."/>
        </authorList>
    </citation>
    <scope>NUCLEOTIDE SEQUENCE [LARGE SCALE GENOMIC DNA]</scope>
    <source>
        <strain evidence="6">QSDP1</strain>
    </source>
</reference>
<dbReference type="PANTHER" id="PTHR16255">
    <property type="entry name" value="REQUIRED FOR MEIOTIC NUCLEAR DIVISION PROTEIN 1 HOMOLOG"/>
    <property type="match status" value="1"/>
</dbReference>
<dbReference type="AlphaFoldDB" id="F0ZZJ1"/>
<dbReference type="Pfam" id="PF02582">
    <property type="entry name" value="DUF155"/>
    <property type="match status" value="1"/>
</dbReference>
<protein>
    <recommendedName>
        <fullName evidence="4">DUF155 domain-containing protein</fullName>
    </recommendedName>
</protein>
<dbReference type="InterPro" id="IPR003734">
    <property type="entry name" value="DUF155"/>
</dbReference>
<evidence type="ECO:0000256" key="3">
    <source>
        <dbReference type="SAM" id="Phobius"/>
    </source>
</evidence>
<keyword evidence="3" id="KW-0812">Transmembrane</keyword>
<dbReference type="EMBL" id="GL871313">
    <property type="protein sequence ID" value="EGC30629.1"/>
    <property type="molecule type" value="Genomic_DNA"/>
</dbReference>
<feature type="region of interest" description="Disordered" evidence="2">
    <location>
        <begin position="56"/>
        <end position="75"/>
    </location>
</feature>
<dbReference type="VEuPathDB" id="AmoebaDB:DICPUDRAFT_99478"/>
<keyword evidence="6" id="KW-1185">Reference proteome</keyword>
<evidence type="ECO:0000256" key="2">
    <source>
        <dbReference type="SAM" id="MobiDB-lite"/>
    </source>
</evidence>
<gene>
    <name evidence="5" type="ORF">DICPUDRAFT_99478</name>
</gene>
<evidence type="ECO:0000256" key="1">
    <source>
        <dbReference type="ARBA" id="ARBA00008306"/>
    </source>
</evidence>
<feature type="transmembrane region" description="Helical" evidence="3">
    <location>
        <begin position="369"/>
        <end position="388"/>
    </location>
</feature>
<dbReference type="InParanoid" id="F0ZZJ1"/>
<dbReference type="KEGG" id="dpp:DICPUDRAFT_99478"/>
<dbReference type="PANTHER" id="PTHR16255:SF5">
    <property type="entry name" value="DUF155 DOMAIN-CONTAINING PROTEIN"/>
    <property type="match status" value="1"/>
</dbReference>